<sequence>MEISDGGRKNNKFYFSYRPYAGGGEAHIKFSNNGYRYYIYDKIIKADDGHDFSAGIVVYRGDKKVANLGCINNASIRQQAYSSITRESYRNIDTE</sequence>
<dbReference type="OrthoDB" id="8997932at2"/>
<organism evidence="1 2">
    <name type="scientific">Cupriavidus metallidurans</name>
    <dbReference type="NCBI Taxonomy" id="119219"/>
    <lineage>
        <taxon>Bacteria</taxon>
        <taxon>Pseudomonadati</taxon>
        <taxon>Pseudomonadota</taxon>
        <taxon>Betaproteobacteria</taxon>
        <taxon>Burkholderiales</taxon>
        <taxon>Burkholderiaceae</taxon>
        <taxon>Cupriavidus</taxon>
    </lineage>
</organism>
<reference evidence="1 2" key="1">
    <citation type="submission" date="2019-03" db="EMBL/GenBank/DDBJ databases">
        <title>Comparative insights into the high quality Complete genome sequence of highly metal resistant Cupriavidus metallidurans strain BS1 isolated from a gold-copper mine.</title>
        <authorList>
            <person name="Mazhar H.S."/>
            <person name="Rensing C."/>
        </authorList>
    </citation>
    <scope>NUCLEOTIDE SEQUENCE [LARGE SCALE GENOMIC DNA]</scope>
    <source>
        <strain evidence="1 2">BS1</strain>
    </source>
</reference>
<evidence type="ECO:0000313" key="2">
    <source>
        <dbReference type="Proteomes" id="UP000253772"/>
    </source>
</evidence>
<proteinExistence type="predicted"/>
<protein>
    <submittedName>
        <fullName evidence="1">Uncharacterized protein</fullName>
    </submittedName>
</protein>
<dbReference type="RefSeq" id="WP_133258059.1">
    <property type="nucleotide sequence ID" value="NZ_CP026544.1"/>
</dbReference>
<dbReference type="AlphaFoldDB" id="A0A482IY43"/>
<name>A0A482IY43_9BURK</name>
<gene>
    <name evidence="1" type="ORF">DDF84_021500</name>
</gene>
<dbReference type="Proteomes" id="UP000253772">
    <property type="component" value="Chromosome c2"/>
</dbReference>
<dbReference type="EMBL" id="CP037901">
    <property type="protein sequence ID" value="QBP12327.1"/>
    <property type="molecule type" value="Genomic_DNA"/>
</dbReference>
<evidence type="ECO:0000313" key="1">
    <source>
        <dbReference type="EMBL" id="QBP12327.1"/>
    </source>
</evidence>
<accession>A0A482IY43</accession>